<evidence type="ECO:0000313" key="3">
    <source>
        <dbReference type="Proteomes" id="UP001499987"/>
    </source>
</evidence>
<keyword evidence="3" id="KW-1185">Reference proteome</keyword>
<gene>
    <name evidence="2" type="ORF">GCM10009663_38510</name>
</gene>
<proteinExistence type="predicted"/>
<sequence length="198" mass="21477">MTAGRRRRITWGLRGLALAALLAYLPGVQASHSGGLVEAERWFDHPVLLVGAAVVLTVASVVVEFEFRTRWSQIGCAAALVALVLVGTPIVFLAVTLGGDGRPVDRKVHPGHPDRVLAVTDIAFSIDPTYRVELLTGSGWSARHWELGVWDERDGRGFFTSAEWSGPDRITVTTEKEIAVFTLDPATGRPGEPSVVRR</sequence>
<dbReference type="EMBL" id="BAAALD010000035">
    <property type="protein sequence ID" value="GAA1091027.1"/>
    <property type="molecule type" value="Genomic_DNA"/>
</dbReference>
<evidence type="ECO:0000313" key="2">
    <source>
        <dbReference type="EMBL" id="GAA1091027.1"/>
    </source>
</evidence>
<feature type="transmembrane region" description="Helical" evidence="1">
    <location>
        <begin position="46"/>
        <end position="65"/>
    </location>
</feature>
<protein>
    <submittedName>
        <fullName evidence="2">Uncharacterized protein</fullName>
    </submittedName>
</protein>
<feature type="transmembrane region" description="Helical" evidence="1">
    <location>
        <begin position="77"/>
        <end position="97"/>
    </location>
</feature>
<dbReference type="RefSeq" id="WP_344624873.1">
    <property type="nucleotide sequence ID" value="NZ_BAAALD010000035.1"/>
</dbReference>
<keyword evidence="1" id="KW-1133">Transmembrane helix</keyword>
<keyword evidence="1" id="KW-0472">Membrane</keyword>
<evidence type="ECO:0000256" key="1">
    <source>
        <dbReference type="SAM" id="Phobius"/>
    </source>
</evidence>
<organism evidence="2 3">
    <name type="scientific">Kitasatospora arboriphila</name>
    <dbReference type="NCBI Taxonomy" id="258052"/>
    <lineage>
        <taxon>Bacteria</taxon>
        <taxon>Bacillati</taxon>
        <taxon>Actinomycetota</taxon>
        <taxon>Actinomycetes</taxon>
        <taxon>Kitasatosporales</taxon>
        <taxon>Streptomycetaceae</taxon>
        <taxon>Kitasatospora</taxon>
    </lineage>
</organism>
<dbReference type="Proteomes" id="UP001499987">
    <property type="component" value="Unassembled WGS sequence"/>
</dbReference>
<comment type="caution">
    <text evidence="2">The sequence shown here is derived from an EMBL/GenBank/DDBJ whole genome shotgun (WGS) entry which is preliminary data.</text>
</comment>
<accession>A0ABP4E6N2</accession>
<reference evidence="3" key="1">
    <citation type="journal article" date="2019" name="Int. J. Syst. Evol. Microbiol.">
        <title>The Global Catalogue of Microorganisms (GCM) 10K type strain sequencing project: providing services to taxonomists for standard genome sequencing and annotation.</title>
        <authorList>
            <consortium name="The Broad Institute Genomics Platform"/>
            <consortium name="The Broad Institute Genome Sequencing Center for Infectious Disease"/>
            <person name="Wu L."/>
            <person name="Ma J."/>
        </authorList>
    </citation>
    <scope>NUCLEOTIDE SEQUENCE [LARGE SCALE GENOMIC DNA]</scope>
    <source>
        <strain evidence="3">JCM 13002</strain>
    </source>
</reference>
<keyword evidence="1" id="KW-0812">Transmembrane</keyword>
<name>A0ABP4E6N2_9ACTN</name>